<organism evidence="3 4">
    <name type="scientific">Streptomyces noursei</name>
    <name type="common">Streptomyces albulus</name>
    <dbReference type="NCBI Taxonomy" id="1971"/>
    <lineage>
        <taxon>Bacteria</taxon>
        <taxon>Bacillati</taxon>
        <taxon>Actinomycetota</taxon>
        <taxon>Actinomycetes</taxon>
        <taxon>Kitasatosporales</taxon>
        <taxon>Streptomycetaceae</taxon>
        <taxon>Streptomyces</taxon>
    </lineage>
</organism>
<keyword evidence="2" id="KW-0472">Membrane</keyword>
<keyword evidence="2" id="KW-0812">Transmembrane</keyword>
<feature type="region of interest" description="Disordered" evidence="1">
    <location>
        <begin position="1"/>
        <end position="33"/>
    </location>
</feature>
<gene>
    <name evidence="3" type="ORF">AOB60_32330</name>
</gene>
<keyword evidence="2" id="KW-1133">Transmembrane helix</keyword>
<dbReference type="AlphaFoldDB" id="A0A2N8PCC0"/>
<protein>
    <recommendedName>
        <fullName evidence="5">DAD domain-containing protein</fullName>
    </recommendedName>
</protein>
<reference evidence="4" key="1">
    <citation type="submission" date="2015-09" db="EMBL/GenBank/DDBJ databases">
        <authorList>
            <person name="Graham D.E."/>
            <person name="Mahan K.M."/>
            <person name="Klingeman D.M."/>
            <person name="Fida T."/>
            <person name="Giannone R.J."/>
            <person name="Hettich R.L."/>
            <person name="Parry R.J."/>
            <person name="Spain J.C."/>
        </authorList>
    </citation>
    <scope>NUCLEOTIDE SEQUENCE [LARGE SCALE GENOMIC DNA]</scope>
    <source>
        <strain evidence="4">JCM 4701</strain>
    </source>
</reference>
<dbReference type="EMBL" id="LJSN01000003">
    <property type="protein sequence ID" value="PNE38662.1"/>
    <property type="molecule type" value="Genomic_DNA"/>
</dbReference>
<proteinExistence type="predicted"/>
<keyword evidence="4" id="KW-1185">Reference proteome</keyword>
<dbReference type="Proteomes" id="UP000236047">
    <property type="component" value="Unassembled WGS sequence"/>
</dbReference>
<feature type="transmembrane region" description="Helical" evidence="2">
    <location>
        <begin position="69"/>
        <end position="88"/>
    </location>
</feature>
<evidence type="ECO:0000256" key="2">
    <source>
        <dbReference type="SAM" id="Phobius"/>
    </source>
</evidence>
<evidence type="ECO:0000256" key="1">
    <source>
        <dbReference type="SAM" id="MobiDB-lite"/>
    </source>
</evidence>
<comment type="caution">
    <text evidence="3">The sequence shown here is derived from an EMBL/GenBank/DDBJ whole genome shotgun (WGS) entry which is preliminary data.</text>
</comment>
<feature type="transmembrane region" description="Helical" evidence="2">
    <location>
        <begin position="100"/>
        <end position="118"/>
    </location>
</feature>
<feature type="transmembrane region" description="Helical" evidence="2">
    <location>
        <begin position="45"/>
        <end position="63"/>
    </location>
</feature>
<evidence type="ECO:0000313" key="4">
    <source>
        <dbReference type="Proteomes" id="UP000236047"/>
    </source>
</evidence>
<evidence type="ECO:0008006" key="5">
    <source>
        <dbReference type="Google" id="ProtNLM"/>
    </source>
</evidence>
<sequence>MNAAQSDQGDDCSGRSDPFGEPLPDVALPDESRRMGLTPRQARRVRVALASVMMALMAVLLVVRLASRGSVLVVGMYGAALVLCGVVIELSRHGRTRLGTWLLGLGLAAAITADWLLLP</sequence>
<evidence type="ECO:0000313" key="3">
    <source>
        <dbReference type="EMBL" id="PNE38662.1"/>
    </source>
</evidence>
<accession>A0A2N8PCC0</accession>
<name>A0A2N8PCC0_STRNR</name>